<dbReference type="EMBL" id="JAGPXF010000003">
    <property type="protein sequence ID" value="KAH7252161.1"/>
    <property type="molecule type" value="Genomic_DNA"/>
</dbReference>
<proteinExistence type="predicted"/>
<feature type="signal peptide" evidence="1">
    <location>
        <begin position="1"/>
        <end position="16"/>
    </location>
</feature>
<name>A0A8K0S5U3_9HYPO</name>
<evidence type="ECO:0000313" key="3">
    <source>
        <dbReference type="Proteomes" id="UP000813427"/>
    </source>
</evidence>
<keyword evidence="1" id="KW-0732">Signal</keyword>
<reference evidence="2" key="1">
    <citation type="journal article" date="2021" name="Nat. Commun.">
        <title>Genetic determinants of endophytism in the Arabidopsis root mycobiome.</title>
        <authorList>
            <person name="Mesny F."/>
            <person name="Miyauchi S."/>
            <person name="Thiergart T."/>
            <person name="Pickel B."/>
            <person name="Atanasova L."/>
            <person name="Karlsson M."/>
            <person name="Huettel B."/>
            <person name="Barry K.W."/>
            <person name="Haridas S."/>
            <person name="Chen C."/>
            <person name="Bauer D."/>
            <person name="Andreopoulos W."/>
            <person name="Pangilinan J."/>
            <person name="LaButti K."/>
            <person name="Riley R."/>
            <person name="Lipzen A."/>
            <person name="Clum A."/>
            <person name="Drula E."/>
            <person name="Henrissat B."/>
            <person name="Kohler A."/>
            <person name="Grigoriev I.V."/>
            <person name="Martin F.M."/>
            <person name="Hacquard S."/>
        </authorList>
    </citation>
    <scope>NUCLEOTIDE SEQUENCE</scope>
    <source>
        <strain evidence="2">MPI-SDFR-AT-0068</strain>
    </source>
</reference>
<protein>
    <recommendedName>
        <fullName evidence="4">Secreted protein</fullName>
    </recommendedName>
</protein>
<evidence type="ECO:0008006" key="4">
    <source>
        <dbReference type="Google" id="ProtNLM"/>
    </source>
</evidence>
<sequence>MMLLLFWSGWINHHHAFSFSSTYRGTNCYSTQTHTQAIMYLVCFLLTMVHLSQSAGENHFRASKPRTYYFEKNSAKVIPPRHMSCDVGGFERLFQLVDSAAFLQSVACLLSRRVRGRGRGRGFDLVKQGRASLE</sequence>
<comment type="caution">
    <text evidence="2">The sequence shown here is derived from an EMBL/GenBank/DDBJ whole genome shotgun (WGS) entry which is preliminary data.</text>
</comment>
<evidence type="ECO:0000256" key="1">
    <source>
        <dbReference type="SAM" id="SignalP"/>
    </source>
</evidence>
<evidence type="ECO:0000313" key="2">
    <source>
        <dbReference type="EMBL" id="KAH7252161.1"/>
    </source>
</evidence>
<dbReference type="AlphaFoldDB" id="A0A8K0S5U3"/>
<accession>A0A8K0S5U3</accession>
<dbReference type="Proteomes" id="UP000813427">
    <property type="component" value="Unassembled WGS sequence"/>
</dbReference>
<gene>
    <name evidence="2" type="ORF">BKA59DRAFT_151374</name>
</gene>
<keyword evidence="3" id="KW-1185">Reference proteome</keyword>
<feature type="chain" id="PRO_5035442000" description="Secreted protein" evidence="1">
    <location>
        <begin position="17"/>
        <end position="134"/>
    </location>
</feature>
<organism evidence="2 3">
    <name type="scientific">Fusarium tricinctum</name>
    <dbReference type="NCBI Taxonomy" id="61284"/>
    <lineage>
        <taxon>Eukaryota</taxon>
        <taxon>Fungi</taxon>
        <taxon>Dikarya</taxon>
        <taxon>Ascomycota</taxon>
        <taxon>Pezizomycotina</taxon>
        <taxon>Sordariomycetes</taxon>
        <taxon>Hypocreomycetidae</taxon>
        <taxon>Hypocreales</taxon>
        <taxon>Nectriaceae</taxon>
        <taxon>Fusarium</taxon>
        <taxon>Fusarium tricinctum species complex</taxon>
    </lineage>
</organism>